<dbReference type="InterPro" id="IPR013849">
    <property type="entry name" value="DNA_helicase_Holl-junc_RuvA_I"/>
</dbReference>
<dbReference type="EMBL" id="LTBC01000004">
    <property type="protein sequence ID" value="KYH32335.1"/>
    <property type="molecule type" value="Genomic_DNA"/>
</dbReference>
<keyword evidence="3 6" id="KW-0238">DNA-binding</keyword>
<dbReference type="Gene3D" id="1.10.8.10">
    <property type="entry name" value="DNA helicase RuvA subunit, C-terminal domain"/>
    <property type="match status" value="1"/>
</dbReference>
<evidence type="ECO:0000313" key="8">
    <source>
        <dbReference type="EMBL" id="KYH32335.1"/>
    </source>
</evidence>
<comment type="subunit">
    <text evidence="6">Homotetramer. Forms an RuvA(8)-RuvB(12)-Holliday junction (HJ) complex. HJ DNA is sandwiched between 2 RuvA tetramers; dsDNA enters through RuvA and exits via RuvB. An RuvB hexamer assembles on each DNA strand where it exits the tetramer. Each RuvB hexamer is contacted by two RuvA subunits (via domain III) on 2 adjacent RuvB subunits; this complex drives branch migration. In the full resolvosome a probable DNA-RuvA(4)-RuvB(12)-RuvC(2) complex forms which resolves the HJ.</text>
</comment>
<gene>
    <name evidence="6 8" type="primary">ruvA</name>
    <name evidence="8" type="ORF">MOMUL_15570</name>
</gene>
<keyword evidence="8" id="KW-0547">Nucleotide-binding</keyword>
<dbReference type="NCBIfam" id="TIGR00084">
    <property type="entry name" value="ruvA"/>
    <property type="match status" value="1"/>
</dbReference>
<keyword evidence="8" id="KW-0378">Hydrolase</keyword>
<feature type="domain" description="Helix-hairpin-helix DNA-binding motif class 1" evidence="7">
    <location>
        <begin position="106"/>
        <end position="125"/>
    </location>
</feature>
<dbReference type="Pfam" id="PF07499">
    <property type="entry name" value="RuvA_C"/>
    <property type="match status" value="1"/>
</dbReference>
<feature type="domain" description="Helix-hairpin-helix DNA-binding motif class 1" evidence="7">
    <location>
        <begin position="71"/>
        <end position="90"/>
    </location>
</feature>
<sequence length="206" mass="21189">MIGYLRGQLRQVMPEGILVETGGIGWFVRTPPAQSWPPPGTEVAVYTHLVVREDAVELYGFTRPEGLRFFTLLLGVAGIGPRGALQVLAAAAPEQLARAIVAEDTAFLTALPGIGAKKARRLLLELKDAILKSGLAGEAGATARVAGDGGAGDNDEALAALLALGYSRDEISPVLARVKAELGPGADTTAVLQGVLKTIGQGGGAD</sequence>
<evidence type="ECO:0000256" key="2">
    <source>
        <dbReference type="ARBA" id="ARBA00022763"/>
    </source>
</evidence>
<dbReference type="GO" id="GO:0000400">
    <property type="term" value="F:four-way junction DNA binding"/>
    <property type="evidence" value="ECO:0007669"/>
    <property type="project" value="UniProtKB-UniRule"/>
</dbReference>
<dbReference type="InterPro" id="IPR003583">
    <property type="entry name" value="Hlx-hairpin-Hlx_DNA-bd_motif"/>
</dbReference>
<reference evidence="8 9" key="1">
    <citation type="submission" date="2016-02" db="EMBL/GenBank/DDBJ databases">
        <title>Genome sequence of Moorella mulderi DSM 14980.</title>
        <authorList>
            <person name="Poehlein A."/>
            <person name="Daniel R."/>
        </authorList>
    </citation>
    <scope>NUCLEOTIDE SEQUENCE [LARGE SCALE GENOMIC DNA]</scope>
    <source>
        <strain evidence="8 9">DSM 14980</strain>
    </source>
</reference>
<dbReference type="InterPro" id="IPR000085">
    <property type="entry name" value="RuvA"/>
</dbReference>
<dbReference type="GO" id="GO:0009378">
    <property type="term" value="F:four-way junction helicase activity"/>
    <property type="evidence" value="ECO:0007669"/>
    <property type="project" value="InterPro"/>
</dbReference>
<keyword evidence="8" id="KW-0067">ATP-binding</keyword>
<dbReference type="GO" id="GO:0006281">
    <property type="term" value="P:DNA repair"/>
    <property type="evidence" value="ECO:0007669"/>
    <property type="project" value="UniProtKB-UniRule"/>
</dbReference>
<comment type="domain">
    <text evidence="6">Has three domains with a flexible linker between the domains II and III and assumes an 'L' shape. Domain III is highly mobile and contacts RuvB.</text>
</comment>
<comment type="caution">
    <text evidence="6">Lacks conserved residue(s) required for the propagation of feature annotation.</text>
</comment>
<dbReference type="Pfam" id="PF14520">
    <property type="entry name" value="HHH_5"/>
    <property type="match status" value="1"/>
</dbReference>
<keyword evidence="2 6" id="KW-0227">DNA damage</keyword>
<dbReference type="InterPro" id="IPR011114">
    <property type="entry name" value="RuvA_C"/>
</dbReference>
<evidence type="ECO:0000313" key="9">
    <source>
        <dbReference type="Proteomes" id="UP000075670"/>
    </source>
</evidence>
<keyword evidence="5 6" id="KW-0234">DNA repair</keyword>
<evidence type="ECO:0000259" key="7">
    <source>
        <dbReference type="SMART" id="SM00278"/>
    </source>
</evidence>
<name>A0A151AXF6_9FIRM</name>
<dbReference type="GO" id="GO:0005524">
    <property type="term" value="F:ATP binding"/>
    <property type="evidence" value="ECO:0007669"/>
    <property type="project" value="InterPro"/>
</dbReference>
<dbReference type="HAMAP" id="MF_00031">
    <property type="entry name" value="DNA_HJ_migration_RuvA"/>
    <property type="match status" value="1"/>
</dbReference>
<dbReference type="GO" id="GO:0048476">
    <property type="term" value="C:Holliday junction resolvase complex"/>
    <property type="evidence" value="ECO:0007669"/>
    <property type="project" value="UniProtKB-UniRule"/>
</dbReference>
<evidence type="ECO:0000256" key="1">
    <source>
        <dbReference type="ARBA" id="ARBA00022490"/>
    </source>
</evidence>
<dbReference type="InterPro" id="IPR012340">
    <property type="entry name" value="NA-bd_OB-fold"/>
</dbReference>
<dbReference type="SMART" id="SM00278">
    <property type="entry name" value="HhH1"/>
    <property type="match status" value="2"/>
</dbReference>
<keyword evidence="9" id="KW-1185">Reference proteome</keyword>
<dbReference type="InterPro" id="IPR010994">
    <property type="entry name" value="RuvA_2-like"/>
</dbReference>
<dbReference type="RefSeq" id="WP_062283597.1">
    <property type="nucleotide sequence ID" value="NZ_LTBC01000004.1"/>
</dbReference>
<dbReference type="GO" id="GO:0016787">
    <property type="term" value="F:hydrolase activity"/>
    <property type="evidence" value="ECO:0007669"/>
    <property type="project" value="UniProtKB-KW"/>
</dbReference>
<dbReference type="GO" id="GO:0006310">
    <property type="term" value="P:DNA recombination"/>
    <property type="evidence" value="ECO:0007669"/>
    <property type="project" value="UniProtKB-UniRule"/>
</dbReference>
<dbReference type="Gene3D" id="2.40.50.140">
    <property type="entry name" value="Nucleic acid-binding proteins"/>
    <property type="match status" value="1"/>
</dbReference>
<proteinExistence type="inferred from homology"/>
<comment type="similarity">
    <text evidence="6">Belongs to the RuvA family.</text>
</comment>
<comment type="caution">
    <text evidence="8">The sequence shown here is derived from an EMBL/GenBank/DDBJ whole genome shotgun (WGS) entry which is preliminary data.</text>
</comment>
<accession>A0A151AXF6</accession>
<dbReference type="SUPFAM" id="SSF47781">
    <property type="entry name" value="RuvA domain 2-like"/>
    <property type="match status" value="1"/>
</dbReference>
<comment type="function">
    <text evidence="6">The RuvA-RuvB-RuvC complex processes Holliday junction (HJ) DNA during genetic recombination and DNA repair, while the RuvA-RuvB complex plays an important role in the rescue of blocked DNA replication forks via replication fork reversal (RFR). RuvA specifically binds to HJ cruciform DNA, conferring on it an open structure. The RuvB hexamer acts as an ATP-dependent pump, pulling dsDNA into and through the RuvAB complex. HJ branch migration allows RuvC to scan DNA until it finds its consensus sequence, where it cleaves and resolves the cruciform DNA.</text>
</comment>
<keyword evidence="8" id="KW-0347">Helicase</keyword>
<dbReference type="AlphaFoldDB" id="A0A151AXF6"/>
<feature type="region of interest" description="Domain III" evidence="6">
    <location>
        <begin position="155"/>
        <end position="206"/>
    </location>
</feature>
<organism evidence="8 9">
    <name type="scientific">Moorella mulderi DSM 14980</name>
    <dbReference type="NCBI Taxonomy" id="1122241"/>
    <lineage>
        <taxon>Bacteria</taxon>
        <taxon>Bacillati</taxon>
        <taxon>Bacillota</taxon>
        <taxon>Clostridia</taxon>
        <taxon>Neomoorellales</taxon>
        <taxon>Neomoorellaceae</taxon>
        <taxon>Neomoorella</taxon>
    </lineage>
</organism>
<keyword evidence="1 6" id="KW-0963">Cytoplasm</keyword>
<dbReference type="OrthoDB" id="5293449at2"/>
<protein>
    <recommendedName>
        <fullName evidence="6">Holliday junction branch migration complex subunit RuvA</fullName>
    </recommendedName>
</protein>
<evidence type="ECO:0000256" key="3">
    <source>
        <dbReference type="ARBA" id="ARBA00023125"/>
    </source>
</evidence>
<dbReference type="Pfam" id="PF01330">
    <property type="entry name" value="RuvA_N"/>
    <property type="match status" value="1"/>
</dbReference>
<evidence type="ECO:0000256" key="5">
    <source>
        <dbReference type="ARBA" id="ARBA00023204"/>
    </source>
</evidence>
<dbReference type="GO" id="GO:0005737">
    <property type="term" value="C:cytoplasm"/>
    <property type="evidence" value="ECO:0007669"/>
    <property type="project" value="UniProtKB-SubCell"/>
</dbReference>
<dbReference type="GO" id="GO:0009379">
    <property type="term" value="C:Holliday junction helicase complex"/>
    <property type="evidence" value="ECO:0007669"/>
    <property type="project" value="InterPro"/>
</dbReference>
<evidence type="ECO:0000256" key="6">
    <source>
        <dbReference type="HAMAP-Rule" id="MF_00031"/>
    </source>
</evidence>
<dbReference type="Proteomes" id="UP000075670">
    <property type="component" value="Unassembled WGS sequence"/>
</dbReference>
<dbReference type="Gene3D" id="1.10.150.20">
    <property type="entry name" value="5' to 3' exonuclease, C-terminal subdomain"/>
    <property type="match status" value="1"/>
</dbReference>
<dbReference type="PATRIC" id="fig|1122241.3.peg.1640"/>
<evidence type="ECO:0000256" key="4">
    <source>
        <dbReference type="ARBA" id="ARBA00023172"/>
    </source>
</evidence>
<comment type="subcellular location">
    <subcellularLocation>
        <location evidence="6">Cytoplasm</location>
    </subcellularLocation>
</comment>
<dbReference type="SUPFAM" id="SSF50249">
    <property type="entry name" value="Nucleic acid-binding proteins"/>
    <property type="match status" value="1"/>
</dbReference>
<keyword evidence="4 6" id="KW-0233">DNA recombination</keyword>